<dbReference type="AlphaFoldDB" id="M9SI35"/>
<dbReference type="EMBL" id="CP004049">
    <property type="protein sequence ID" value="AGI85788.1"/>
    <property type="molecule type" value="Genomic_DNA"/>
</dbReference>
<dbReference type="STRING" id="1236689.MMALV_10530"/>
<reference evidence="1 2" key="1">
    <citation type="journal article" date="2012" name="J. Bacteriol.">
        <title>Genome sequence of 'Candidatus Methanomethylophilus alvus' Mx1201, a methanogenic archaeon from the human gut belonging to a seventh order of methanogens.</title>
        <authorList>
            <person name="Borrel G."/>
            <person name="Harris H.M."/>
            <person name="Tottey W."/>
            <person name="Mihajlovski A."/>
            <person name="Parisot N."/>
            <person name="Peyretaillade E."/>
            <person name="Peyret P."/>
            <person name="Gribaldo S."/>
            <person name="O'Toole P.W."/>
            <person name="Brugere J.F."/>
        </authorList>
    </citation>
    <scope>NUCLEOTIDE SEQUENCE [LARGE SCALE GENOMIC DNA]</scope>
    <source>
        <strain evidence="1 2">Mx1201</strain>
    </source>
</reference>
<accession>M9SI35</accession>
<organism evidence="1 2">
    <name type="scientific">Methanomethylophilus alvi (strain Mx1201)</name>
    <dbReference type="NCBI Taxonomy" id="1236689"/>
    <lineage>
        <taxon>Archaea</taxon>
        <taxon>Methanobacteriati</taxon>
        <taxon>Thermoplasmatota</taxon>
        <taxon>Thermoplasmata</taxon>
        <taxon>Methanomassiliicoccales</taxon>
        <taxon>Methanomethylophilaceae</taxon>
        <taxon>Methanomethylophilus</taxon>
    </lineage>
</organism>
<evidence type="ECO:0000313" key="2">
    <source>
        <dbReference type="Proteomes" id="UP000012672"/>
    </source>
</evidence>
<gene>
    <name evidence="1" type="ORF">MMALV_10530</name>
</gene>
<dbReference type="HOGENOM" id="CLU_3002952_0_0_2"/>
<name>M9SI35_METAX</name>
<evidence type="ECO:0000313" key="1">
    <source>
        <dbReference type="EMBL" id="AGI85788.1"/>
    </source>
</evidence>
<sequence length="56" mass="5957">MAQNRAFPEGKSGPGNFLFSLEPVVGAGSSESDMRLLIGTSMAMLYLAIPNLRISI</sequence>
<proteinExistence type="predicted"/>
<dbReference type="InParanoid" id="M9SI35"/>
<dbReference type="KEGG" id="max:MMALV_10530"/>
<keyword evidence="2" id="KW-1185">Reference proteome</keyword>
<protein>
    <submittedName>
        <fullName evidence="1">Uncharacterized protein</fullName>
    </submittedName>
</protein>
<dbReference type="Proteomes" id="UP000012672">
    <property type="component" value="Chromosome"/>
</dbReference>